<feature type="region of interest" description="Disordered" evidence="4">
    <location>
        <begin position="337"/>
        <end position="466"/>
    </location>
</feature>
<proteinExistence type="predicted"/>
<keyword evidence="5" id="KW-0472">Membrane</keyword>
<feature type="domain" description="Ig-like" evidence="6">
    <location>
        <begin position="96"/>
        <end position="210"/>
    </location>
</feature>
<keyword evidence="3" id="KW-0677">Repeat</keyword>
<keyword evidence="5" id="KW-1133">Transmembrane helix</keyword>
<feature type="compositionally biased region" description="Basic and acidic residues" evidence="4">
    <location>
        <begin position="628"/>
        <end position="651"/>
    </location>
</feature>
<organism>
    <name type="scientific">Branchiostoma floridae</name>
    <name type="common">Florida lancelet</name>
    <name type="synonym">Amphioxus</name>
    <dbReference type="NCBI Taxonomy" id="7739"/>
    <lineage>
        <taxon>Eukaryota</taxon>
        <taxon>Metazoa</taxon>
        <taxon>Chordata</taxon>
        <taxon>Cephalochordata</taxon>
        <taxon>Leptocardii</taxon>
        <taxon>Amphioxiformes</taxon>
        <taxon>Branchiostomatidae</taxon>
        <taxon>Branchiostoma</taxon>
    </lineage>
</organism>
<dbReference type="PANTHER" id="PTHR24366:SF96">
    <property type="entry name" value="LEUCINE RICH REPEAT CONTAINING 53"/>
    <property type="match status" value="1"/>
</dbReference>
<feature type="region of interest" description="Disordered" evidence="4">
    <location>
        <begin position="488"/>
        <end position="515"/>
    </location>
</feature>
<dbReference type="InterPro" id="IPR007110">
    <property type="entry name" value="Ig-like_dom"/>
</dbReference>
<dbReference type="PROSITE" id="PS51450">
    <property type="entry name" value="LRR"/>
    <property type="match status" value="1"/>
</dbReference>
<dbReference type="PROSITE" id="PS50835">
    <property type="entry name" value="IG_LIKE"/>
    <property type="match status" value="1"/>
</dbReference>
<dbReference type="eggNOG" id="KOG4194">
    <property type="taxonomic scope" value="Eukaryota"/>
</dbReference>
<evidence type="ECO:0000313" key="7">
    <source>
        <dbReference type="EMBL" id="EEN60308.1"/>
    </source>
</evidence>
<reference evidence="7" key="1">
    <citation type="journal article" date="2008" name="Nature">
        <title>The amphioxus genome and the evolution of the chordate karyotype.</title>
        <authorList>
            <consortium name="US DOE Joint Genome Institute (JGI-PGF)"/>
            <person name="Putnam N.H."/>
            <person name="Butts T."/>
            <person name="Ferrier D.E.K."/>
            <person name="Furlong R.F."/>
            <person name="Hellsten U."/>
            <person name="Kawashima T."/>
            <person name="Robinson-Rechavi M."/>
            <person name="Shoguchi E."/>
            <person name="Terry A."/>
            <person name="Yu J.-K."/>
            <person name="Benito-Gutierrez E.L."/>
            <person name="Dubchak I."/>
            <person name="Garcia-Fernandez J."/>
            <person name="Gibson-Brown J.J."/>
            <person name="Grigoriev I.V."/>
            <person name="Horton A.C."/>
            <person name="de Jong P.J."/>
            <person name="Jurka J."/>
            <person name="Kapitonov V.V."/>
            <person name="Kohara Y."/>
            <person name="Kuroki Y."/>
            <person name="Lindquist E."/>
            <person name="Lucas S."/>
            <person name="Osoegawa K."/>
            <person name="Pennacchio L.A."/>
            <person name="Salamov A.A."/>
            <person name="Satou Y."/>
            <person name="Sauka-Spengler T."/>
            <person name="Schmutz J."/>
            <person name="Shin-I T."/>
            <person name="Toyoda A."/>
            <person name="Bronner-Fraser M."/>
            <person name="Fujiyama A."/>
            <person name="Holland L.Z."/>
            <person name="Holland P.W.H."/>
            <person name="Satoh N."/>
            <person name="Rokhsar D.S."/>
        </authorList>
    </citation>
    <scope>NUCLEOTIDE SEQUENCE [LARGE SCALE GENOMIC DNA]</scope>
    <source>
        <strain evidence="7">S238N-H82</strain>
        <tissue evidence="7">Testes</tissue>
    </source>
</reference>
<evidence type="ECO:0000256" key="1">
    <source>
        <dbReference type="ARBA" id="ARBA00022614"/>
    </source>
</evidence>
<feature type="compositionally biased region" description="Basic and acidic residues" evidence="4">
    <location>
        <begin position="373"/>
        <end position="382"/>
    </location>
</feature>
<feature type="compositionally biased region" description="Polar residues" evidence="4">
    <location>
        <begin position="573"/>
        <end position="591"/>
    </location>
</feature>
<evidence type="ECO:0000256" key="2">
    <source>
        <dbReference type="ARBA" id="ARBA00022729"/>
    </source>
</evidence>
<dbReference type="InterPro" id="IPR001611">
    <property type="entry name" value="Leu-rich_rpt"/>
</dbReference>
<dbReference type="Gene3D" id="3.80.10.10">
    <property type="entry name" value="Ribonuclease Inhibitor"/>
    <property type="match status" value="1"/>
</dbReference>
<name>C3YH72_BRAFL</name>
<feature type="region of interest" description="Disordered" evidence="4">
    <location>
        <begin position="573"/>
        <end position="701"/>
    </location>
</feature>
<feature type="compositionally biased region" description="Basic and acidic residues" evidence="4">
    <location>
        <begin position="595"/>
        <end position="605"/>
    </location>
</feature>
<keyword evidence="1" id="KW-0433">Leucine-rich repeat</keyword>
<evidence type="ECO:0000256" key="3">
    <source>
        <dbReference type="ARBA" id="ARBA00022737"/>
    </source>
</evidence>
<dbReference type="SMART" id="SM00369">
    <property type="entry name" value="LRR_TYP"/>
    <property type="match status" value="5"/>
</dbReference>
<evidence type="ECO:0000256" key="4">
    <source>
        <dbReference type="SAM" id="MobiDB-lite"/>
    </source>
</evidence>
<sequence length="701" mass="76897">MPPNLQDLSLQHQNITNIRVGDFQGLTVLADLRIQDSHVVHLQPGCFEGLTSLNKLDLRRNSIRQLEAETFKGLEQLRNLNLDHNEIYHIDNAAFPGLVKLRSLSINNNCLFGIPQDKKIVTGNISFTCQTVCQEGLKFSWIVSNGDHRSSSYEFSKNYTHVSKLSCKGSNITRLETKQMCYSVLNLTPMGNGTYTCKVTANHTQNASASAFYQDVTVSQDIVDMAQPDNITTKPSERSTRKYNPQQLSTVWDAMVPVNDNAVEKDTPNRPPTGLSSTTIIIAGLASFCGGCIIIAAIAACVYKFERIRQKDNGHRNAVNAAAGSGNDVHCLEADGGTVGSHYENDDQFSDTVADTGGDRGGQYENDDQFSDAGDRGGHYENDDQFSNAGDRGGHYENDDQFSNAGGARGGQYENDDQFSDAGDRGGHYENDDQFSNAGDRGGHYENDDQFSDGGGDRGGQYENDDLFSEIGTHHHENKGKFLNAGTEERQENDDQLSASTMGKSSQGTVPVRTPQTTCKSTIHVSRGHKREHLVKARALSSHPKAKLTPSMVAFHIKAQSCGHYDNETNVTSNEAQKTSANGESAATQQLPGHYDNDKNTEDYTARVSNATGDEEDSDPEYMTFPEARTEAGAREVDLQPERETKDKDTLSRSVSDSNMSDHSYMTFPGTDSAEDDNSDHTYVTFPGTDNTEDQSCVIPE</sequence>
<feature type="transmembrane region" description="Helical" evidence="5">
    <location>
        <begin position="280"/>
        <end position="303"/>
    </location>
</feature>
<gene>
    <name evidence="7" type="ORF">BRAFLDRAFT_88586</name>
</gene>
<evidence type="ECO:0000256" key="5">
    <source>
        <dbReference type="SAM" id="Phobius"/>
    </source>
</evidence>
<feature type="compositionally biased region" description="Basic and acidic residues" evidence="4">
    <location>
        <begin position="422"/>
        <end position="431"/>
    </location>
</feature>
<feature type="compositionally biased region" description="Polar residues" evidence="4">
    <location>
        <begin position="652"/>
        <end position="664"/>
    </location>
</feature>
<evidence type="ECO:0000259" key="6">
    <source>
        <dbReference type="PROSITE" id="PS50835"/>
    </source>
</evidence>
<dbReference type="Pfam" id="PF13855">
    <property type="entry name" value="LRR_8"/>
    <property type="match status" value="1"/>
</dbReference>
<keyword evidence="5" id="KW-0812">Transmembrane</keyword>
<feature type="compositionally biased region" description="Polar residues" evidence="4">
    <location>
        <begin position="496"/>
        <end position="515"/>
    </location>
</feature>
<dbReference type="SUPFAM" id="SSF52058">
    <property type="entry name" value="L domain-like"/>
    <property type="match status" value="1"/>
</dbReference>
<dbReference type="PANTHER" id="PTHR24366">
    <property type="entry name" value="IG(IMMUNOGLOBULIN) AND LRR(LEUCINE RICH REPEAT) DOMAINS"/>
    <property type="match status" value="1"/>
</dbReference>
<dbReference type="InParanoid" id="C3YH72"/>
<accession>C3YH72</accession>
<dbReference type="AlphaFoldDB" id="C3YH72"/>
<dbReference type="EMBL" id="GG666513">
    <property type="protein sequence ID" value="EEN60308.1"/>
    <property type="molecule type" value="Genomic_DNA"/>
</dbReference>
<keyword evidence="2" id="KW-0732">Signal</keyword>
<dbReference type="InterPro" id="IPR003591">
    <property type="entry name" value="Leu-rich_rpt_typical-subtyp"/>
</dbReference>
<protein>
    <recommendedName>
        <fullName evidence="6">Ig-like domain-containing protein</fullName>
    </recommendedName>
</protein>
<dbReference type="InterPro" id="IPR032675">
    <property type="entry name" value="LRR_dom_sf"/>
</dbReference>